<evidence type="ECO:0000313" key="5">
    <source>
        <dbReference type="Proteomes" id="UP000765845"/>
    </source>
</evidence>
<comment type="caution">
    <text evidence="4">The sequence shown here is derived from an EMBL/GenBank/DDBJ whole genome shotgun (WGS) entry which is preliminary data.</text>
</comment>
<dbReference type="Pfam" id="PF02685">
    <property type="entry name" value="Glucokinase"/>
    <property type="match status" value="1"/>
</dbReference>
<dbReference type="EMBL" id="JAAWWK010000004">
    <property type="protein sequence ID" value="NKI18030.1"/>
    <property type="molecule type" value="Genomic_DNA"/>
</dbReference>
<dbReference type="Gene3D" id="3.40.367.20">
    <property type="match status" value="1"/>
</dbReference>
<dbReference type="InterPro" id="IPR050201">
    <property type="entry name" value="Bacterial_glucokinase"/>
</dbReference>
<proteinExistence type="inferred from homology"/>
<dbReference type="InterPro" id="IPR003836">
    <property type="entry name" value="Glucokinase"/>
</dbReference>
<gene>
    <name evidence="4" type="primary">glk</name>
    <name evidence="4" type="ORF">HCU74_11505</name>
</gene>
<evidence type="ECO:0000256" key="2">
    <source>
        <dbReference type="ARBA" id="ARBA00022777"/>
    </source>
</evidence>
<accession>A0ABX1GGG2</accession>
<dbReference type="PANTHER" id="PTHR47690:SF1">
    <property type="entry name" value="GLUCOKINASE"/>
    <property type="match status" value="1"/>
</dbReference>
<dbReference type="SUPFAM" id="SSF53067">
    <property type="entry name" value="Actin-like ATPase domain"/>
    <property type="match status" value="1"/>
</dbReference>
<dbReference type="InterPro" id="IPR043129">
    <property type="entry name" value="ATPase_NBD"/>
</dbReference>
<evidence type="ECO:0000256" key="1">
    <source>
        <dbReference type="ARBA" id="ARBA00022679"/>
    </source>
</evidence>
<comment type="similarity">
    <text evidence="3">Belongs to the bacterial glucokinase family.</text>
</comment>
<dbReference type="Gene3D" id="3.30.420.40">
    <property type="match status" value="1"/>
</dbReference>
<organism evidence="4 5">
    <name type="scientific">Spongiibacter thalassae</name>
    <dbReference type="NCBI Taxonomy" id="2721624"/>
    <lineage>
        <taxon>Bacteria</taxon>
        <taxon>Pseudomonadati</taxon>
        <taxon>Pseudomonadota</taxon>
        <taxon>Gammaproteobacteria</taxon>
        <taxon>Cellvibrionales</taxon>
        <taxon>Spongiibacteraceae</taxon>
        <taxon>Spongiibacter</taxon>
    </lineage>
</organism>
<dbReference type="GO" id="GO:0004340">
    <property type="term" value="F:glucokinase activity"/>
    <property type="evidence" value="ECO:0007669"/>
    <property type="project" value="UniProtKB-EC"/>
</dbReference>
<dbReference type="CDD" id="cd24008">
    <property type="entry name" value="ASKHA_NBD_GLK"/>
    <property type="match status" value="1"/>
</dbReference>
<keyword evidence="1 4" id="KW-0808">Transferase</keyword>
<keyword evidence="5" id="KW-1185">Reference proteome</keyword>
<keyword evidence="2" id="KW-0418">Kinase</keyword>
<evidence type="ECO:0000256" key="3">
    <source>
        <dbReference type="RuleBase" id="RU004046"/>
    </source>
</evidence>
<evidence type="ECO:0000313" key="4">
    <source>
        <dbReference type="EMBL" id="NKI18030.1"/>
    </source>
</evidence>
<dbReference type="EC" id="2.7.1.2" evidence="4"/>
<dbReference type="Proteomes" id="UP000765845">
    <property type="component" value="Unassembled WGS sequence"/>
</dbReference>
<protein>
    <submittedName>
        <fullName evidence="4">Glucokinase</fullName>
        <ecNumber evidence="4">2.7.1.2</ecNumber>
    </submittedName>
</protein>
<dbReference type="PANTHER" id="PTHR47690">
    <property type="entry name" value="GLUCOKINASE"/>
    <property type="match status" value="1"/>
</dbReference>
<reference evidence="4 5" key="1">
    <citation type="submission" date="2020-04" db="EMBL/GenBank/DDBJ databases">
        <authorList>
            <person name="Yoon J."/>
        </authorList>
    </citation>
    <scope>NUCLEOTIDE SEQUENCE [LARGE SCALE GENOMIC DNA]</scope>
    <source>
        <strain evidence="4 5">KMU-166</strain>
    </source>
</reference>
<name>A0ABX1GGG2_9GAMM</name>
<sequence>MVADIGGTHARFAYFVGDQGPLQGLEKYRCDRFADLADALRTYMAQHQLLRFTRICLAVAGPVEQSDIRLPNSTWRVNPSMLSRELTIPVEVINDFSAQVLSIDGLGPDQFLWVGDVRPTIVRRYPLAVLGAGTGLGVAALTPDGYILPSEGGHVSFAPANGHQAQLLEQLWQRFPRVSAERLLSGMGLANLYWANCRLAGVQGELSAAEVTAGARAGDPHCLRAVADFSAVMGAVAGDAALTFGALDGVYLSGGILPQMLDILDIKALYRGFTAKGRFQAYCEKIPLAVVLAEEPGLIGCARALSRNSMA</sequence>
<dbReference type="NCBIfam" id="TIGR00749">
    <property type="entry name" value="glk"/>
    <property type="match status" value="1"/>
</dbReference>